<protein>
    <submittedName>
        <fullName evidence="3">Uncharacterized protein</fullName>
    </submittedName>
</protein>
<name>A0A650CI82_SULOH</name>
<accession>A0A650CI82</accession>
<evidence type="ECO:0000256" key="1">
    <source>
        <dbReference type="SAM" id="Phobius"/>
    </source>
</evidence>
<feature type="transmembrane region" description="Helical" evidence="1">
    <location>
        <begin position="63"/>
        <end position="82"/>
    </location>
</feature>
<dbReference type="Proteomes" id="UP000582213">
    <property type="component" value="Unassembled WGS sequence"/>
</dbReference>
<keyword evidence="1" id="KW-0472">Membrane</keyword>
<reference evidence="2 5" key="2">
    <citation type="submission" date="2020-08" db="EMBL/GenBank/DDBJ databases">
        <title>Genomic Encyclopedia of Type Strains, Phase IV (KMG-IV): sequencing the most valuable type-strain genomes for metagenomic binning, comparative biology and taxonomic classification.</title>
        <authorList>
            <person name="Goeker M."/>
        </authorList>
    </citation>
    <scope>NUCLEOTIDE SEQUENCE [LARGE SCALE GENOMIC DNA]</scope>
    <source>
        <strain evidence="2 5">DSM 12421</strain>
    </source>
</reference>
<keyword evidence="1" id="KW-1133">Transmembrane helix</keyword>
<keyword evidence="4" id="KW-1185">Reference proteome</keyword>
<dbReference type="AlphaFoldDB" id="A0A650CI82"/>
<feature type="transmembrane region" description="Helical" evidence="1">
    <location>
        <begin position="7"/>
        <end position="25"/>
    </location>
</feature>
<dbReference type="EMBL" id="JACHFY010000005">
    <property type="protein sequence ID" value="MBB5253539.1"/>
    <property type="molecule type" value="Genomic_DNA"/>
</dbReference>
<proteinExistence type="predicted"/>
<gene>
    <name evidence="3" type="ORF">D1869_09700</name>
    <name evidence="2" type="ORF">HNQ62_001308</name>
</gene>
<organism evidence="3 4">
    <name type="scientific">Sulfurisphaera ohwakuensis</name>
    <dbReference type="NCBI Taxonomy" id="69656"/>
    <lineage>
        <taxon>Archaea</taxon>
        <taxon>Thermoproteota</taxon>
        <taxon>Thermoprotei</taxon>
        <taxon>Sulfolobales</taxon>
        <taxon>Sulfolobaceae</taxon>
        <taxon>Sulfurisphaera</taxon>
    </lineage>
</organism>
<dbReference type="KEGG" id="soh:D1869_09700"/>
<evidence type="ECO:0000313" key="3">
    <source>
        <dbReference type="EMBL" id="QGR17438.1"/>
    </source>
</evidence>
<reference evidence="3 4" key="1">
    <citation type="submission" date="2019-10" db="EMBL/GenBank/DDBJ databases">
        <title>Genome Sequences from Six Type Strain Members of the Archaeal Family Sulfolobaceae: Acidianus ambivalens, Acidianus infernus, Metallosphaera prunae, Stygiolobus azoricus, Sulfolobus metallicus, and Sulfurisphaera ohwakuensis.</title>
        <authorList>
            <person name="Counts J.A."/>
            <person name="Kelly R.M."/>
        </authorList>
    </citation>
    <scope>NUCLEOTIDE SEQUENCE [LARGE SCALE GENOMIC DNA]</scope>
    <source>
        <strain evidence="3 4">TA-1</strain>
    </source>
</reference>
<evidence type="ECO:0000313" key="2">
    <source>
        <dbReference type="EMBL" id="MBB5253539.1"/>
    </source>
</evidence>
<dbReference type="RefSeq" id="WP_156014923.1">
    <property type="nucleotide sequence ID" value="NZ_CP045484.1"/>
</dbReference>
<evidence type="ECO:0000313" key="5">
    <source>
        <dbReference type="Proteomes" id="UP000582213"/>
    </source>
</evidence>
<sequence length="86" mass="9533">MRRATILLSIISVVLITIGVYFFMIDKPTMIHPPKVVFNTSIIKANYGGPPILVNPPPWYANLWPETLTAGIVLLLISALLLRCNS</sequence>
<dbReference type="EMBL" id="CP045484">
    <property type="protein sequence ID" value="QGR17438.1"/>
    <property type="molecule type" value="Genomic_DNA"/>
</dbReference>
<evidence type="ECO:0000313" key="4">
    <source>
        <dbReference type="Proteomes" id="UP000427373"/>
    </source>
</evidence>
<keyword evidence="1" id="KW-0812">Transmembrane</keyword>
<dbReference type="OrthoDB" id="44262at2157"/>
<dbReference type="Proteomes" id="UP000427373">
    <property type="component" value="Chromosome"/>
</dbReference>
<dbReference type="GeneID" id="42801519"/>